<dbReference type="AlphaFoldDB" id="A0A6A5HAM3"/>
<reference evidence="1 2" key="1">
    <citation type="submission" date="2019-12" db="EMBL/GenBank/DDBJ databases">
        <title>Chromosome-level assembly of the Caenorhabditis remanei genome.</title>
        <authorList>
            <person name="Teterina A.A."/>
            <person name="Willis J.H."/>
            <person name="Phillips P.C."/>
        </authorList>
    </citation>
    <scope>NUCLEOTIDE SEQUENCE [LARGE SCALE GENOMIC DNA]</scope>
    <source>
        <strain evidence="1 2">PX506</strain>
        <tissue evidence="1">Whole organism</tissue>
    </source>
</reference>
<dbReference type="CTD" id="78773722"/>
<dbReference type="Proteomes" id="UP000483820">
    <property type="component" value="Chromosome II"/>
</dbReference>
<dbReference type="PANTHER" id="PTHR31751">
    <property type="entry name" value="SI:CH211-108C17.2-RELATED-RELATED"/>
    <property type="match status" value="1"/>
</dbReference>
<dbReference type="GeneID" id="78773722"/>
<evidence type="ECO:0000313" key="2">
    <source>
        <dbReference type="Proteomes" id="UP000483820"/>
    </source>
</evidence>
<dbReference type="KEGG" id="crq:GCK72_003842"/>
<evidence type="ECO:0000313" key="1">
    <source>
        <dbReference type="EMBL" id="KAF1763896.1"/>
    </source>
</evidence>
<proteinExistence type="predicted"/>
<name>A0A6A5HAM3_CAERE</name>
<protein>
    <submittedName>
        <fullName evidence="1">Uncharacterized protein</fullName>
    </submittedName>
</protein>
<sequence>MTILSEKVDKDGGVHLSGDGQFDSRGYSAYICRFSIMDVQSKLLVDFETSRKPRGGNSMILEKSGHELCLPRVIGDLQLLTGIDHPVLSFTTDRCVNLTQAMKNYPSIHHYYDSWHWIRSIRKEIGEKYNQVQFRPMKPCVRMLINHIYCSISSANGDGELAYQMIMTFFWHVQNKHHIFEDIGSLKFDRIQCCQHAQNRDKSGYDMRSEMAVIHWNALQIEEAAGERKVIFKSPFFCKTKKKVIMKSRKSPAKNLWRDQVLNMTKSLFLNRSVQEPMDMEEEEIVNRAETEAEMYRQPGTSTAGL</sequence>
<accession>A0A6A5HAM3</accession>
<comment type="caution">
    <text evidence="1">The sequence shown here is derived from an EMBL/GenBank/DDBJ whole genome shotgun (WGS) entry which is preliminary data.</text>
</comment>
<gene>
    <name evidence="1" type="ORF">GCK72_003842</name>
</gene>
<organism evidence="1 2">
    <name type="scientific">Caenorhabditis remanei</name>
    <name type="common">Caenorhabditis vulgaris</name>
    <dbReference type="NCBI Taxonomy" id="31234"/>
    <lineage>
        <taxon>Eukaryota</taxon>
        <taxon>Metazoa</taxon>
        <taxon>Ecdysozoa</taxon>
        <taxon>Nematoda</taxon>
        <taxon>Chromadorea</taxon>
        <taxon>Rhabditida</taxon>
        <taxon>Rhabditina</taxon>
        <taxon>Rhabditomorpha</taxon>
        <taxon>Rhabditoidea</taxon>
        <taxon>Rhabditidae</taxon>
        <taxon>Peloderinae</taxon>
        <taxon>Caenorhabditis</taxon>
    </lineage>
</organism>
<dbReference type="RefSeq" id="XP_053588471.1">
    <property type="nucleotide sequence ID" value="XM_053724277.1"/>
</dbReference>
<dbReference type="EMBL" id="WUAV01000002">
    <property type="protein sequence ID" value="KAF1763896.1"/>
    <property type="molecule type" value="Genomic_DNA"/>
</dbReference>
<dbReference type="PANTHER" id="PTHR31751:SF42">
    <property type="entry name" value="PROTEIN CBG10204"/>
    <property type="match status" value="1"/>
</dbReference>